<feature type="coiled-coil region" evidence="1">
    <location>
        <begin position="144"/>
        <end position="171"/>
    </location>
</feature>
<dbReference type="PANTHER" id="PTHR42860">
    <property type="entry name" value="VITAMIN B12-BINDING PROTEIN"/>
    <property type="match status" value="1"/>
</dbReference>
<evidence type="ECO:0000313" key="4">
    <source>
        <dbReference type="Proteomes" id="UP000597444"/>
    </source>
</evidence>
<evidence type="ECO:0000256" key="1">
    <source>
        <dbReference type="SAM" id="Coils"/>
    </source>
</evidence>
<dbReference type="InterPro" id="IPR051030">
    <property type="entry name" value="Vitamin_B12-ABC_binding"/>
</dbReference>
<dbReference type="RefSeq" id="WP_220206619.1">
    <property type="nucleotide sequence ID" value="NZ_BNJK01000001.1"/>
</dbReference>
<evidence type="ECO:0000313" key="3">
    <source>
        <dbReference type="EMBL" id="GHO95969.1"/>
    </source>
</evidence>
<dbReference type="AlphaFoldDB" id="A0A8J3II76"/>
<sequence>MRIVSLLASATEMIAALGCLDQLVGRSHECDYPHEVLQLPLVSNVQIDVNATSEQIDAQIKQIAHTKDAVQGNALRALSIYVIDTDLLQTLQPDIIFTQTQCEVCAVSERDVIQALQQVVGIQPRIVSLAPYRLSDVWEDLIRVGEALDRKEQAQQLVNDYQQRLNSLAQMTAMLRTKPRVAVLEWLDPLMVAGNWTPELINVAGGEAIFGRVGEHSPWLTWEELVTANPNVLVLSPCGFSLERTMQDIPLLQRHPAWQELQAVQQGRVYAIDGIYYLNRSGPRLVESAELLARALWGERLTINVDESAWREIA</sequence>
<keyword evidence="4" id="KW-1185">Reference proteome</keyword>
<gene>
    <name evidence="3" type="ORF">KSF_060170</name>
</gene>
<evidence type="ECO:0000259" key="2">
    <source>
        <dbReference type="PROSITE" id="PS50983"/>
    </source>
</evidence>
<dbReference type="PANTHER" id="PTHR42860:SF1">
    <property type="entry name" value="VITAMIN B12-BINDING PROTEIN"/>
    <property type="match status" value="1"/>
</dbReference>
<dbReference type="Pfam" id="PF01497">
    <property type="entry name" value="Peripla_BP_2"/>
    <property type="match status" value="1"/>
</dbReference>
<organism evidence="3 4">
    <name type="scientific">Reticulibacter mediterranei</name>
    <dbReference type="NCBI Taxonomy" id="2778369"/>
    <lineage>
        <taxon>Bacteria</taxon>
        <taxon>Bacillati</taxon>
        <taxon>Chloroflexota</taxon>
        <taxon>Ktedonobacteria</taxon>
        <taxon>Ktedonobacterales</taxon>
        <taxon>Reticulibacteraceae</taxon>
        <taxon>Reticulibacter</taxon>
    </lineage>
</organism>
<accession>A0A8J3II76</accession>
<dbReference type="EMBL" id="BNJK01000001">
    <property type="protein sequence ID" value="GHO95969.1"/>
    <property type="molecule type" value="Genomic_DNA"/>
</dbReference>
<dbReference type="SUPFAM" id="SSF53807">
    <property type="entry name" value="Helical backbone' metal receptor"/>
    <property type="match status" value="1"/>
</dbReference>
<dbReference type="CDD" id="cd01144">
    <property type="entry name" value="BtuF"/>
    <property type="match status" value="1"/>
</dbReference>
<keyword evidence="1" id="KW-0175">Coiled coil</keyword>
<comment type="caution">
    <text evidence="3">The sequence shown here is derived from an EMBL/GenBank/DDBJ whole genome shotgun (WGS) entry which is preliminary data.</text>
</comment>
<dbReference type="Proteomes" id="UP000597444">
    <property type="component" value="Unassembled WGS sequence"/>
</dbReference>
<name>A0A8J3II76_9CHLR</name>
<dbReference type="PROSITE" id="PS50983">
    <property type="entry name" value="FE_B12_PBP"/>
    <property type="match status" value="1"/>
</dbReference>
<dbReference type="InterPro" id="IPR002491">
    <property type="entry name" value="ABC_transptr_periplasmic_BD"/>
</dbReference>
<protein>
    <submittedName>
        <fullName evidence="3">Cobalamin-binding protein</fullName>
    </submittedName>
</protein>
<feature type="domain" description="Fe/B12 periplasmic-binding" evidence="2">
    <location>
        <begin position="2"/>
        <end position="300"/>
    </location>
</feature>
<reference evidence="3" key="1">
    <citation type="submission" date="2020-10" db="EMBL/GenBank/DDBJ databases">
        <title>Taxonomic study of unclassified bacteria belonging to the class Ktedonobacteria.</title>
        <authorList>
            <person name="Yabe S."/>
            <person name="Wang C.M."/>
            <person name="Zheng Y."/>
            <person name="Sakai Y."/>
            <person name="Cavaletti L."/>
            <person name="Monciardini P."/>
            <person name="Donadio S."/>
        </authorList>
    </citation>
    <scope>NUCLEOTIDE SEQUENCE</scope>
    <source>
        <strain evidence="3">ID150040</strain>
    </source>
</reference>
<proteinExistence type="predicted"/>
<dbReference type="Gene3D" id="3.40.50.1980">
    <property type="entry name" value="Nitrogenase molybdenum iron protein domain"/>
    <property type="match status" value="2"/>
</dbReference>